<dbReference type="FunFam" id="3.30.63.10:FF:000002">
    <property type="entry name" value="Guanylate kinase 1"/>
    <property type="match status" value="1"/>
</dbReference>
<dbReference type="CDD" id="cd00071">
    <property type="entry name" value="GMPK"/>
    <property type="match status" value="1"/>
</dbReference>
<dbReference type="HAMAP" id="MF_00328">
    <property type="entry name" value="Guanylate_kinase"/>
    <property type="match status" value="1"/>
</dbReference>
<keyword evidence="8 11" id="KW-0067">ATP-binding</keyword>
<dbReference type="AlphaFoldDB" id="A0A928Q2I6"/>
<dbReference type="Gene3D" id="3.40.50.300">
    <property type="entry name" value="P-loop containing nucleotide triphosphate hydrolases"/>
    <property type="match status" value="1"/>
</dbReference>
<reference evidence="13" key="1">
    <citation type="submission" date="2019-04" db="EMBL/GenBank/DDBJ databases">
        <title>Evolution of Biomass-Degrading Anaerobic Consortia Revealed by Metagenomics.</title>
        <authorList>
            <person name="Peng X."/>
        </authorList>
    </citation>
    <scope>NUCLEOTIDE SEQUENCE</scope>
    <source>
        <strain evidence="13">SIG551</strain>
    </source>
</reference>
<organism evidence="13 14">
    <name type="scientific">Faecalispora sporosphaeroides</name>
    <dbReference type="NCBI Taxonomy" id="1549"/>
    <lineage>
        <taxon>Bacteria</taxon>
        <taxon>Bacillati</taxon>
        <taxon>Bacillota</taxon>
        <taxon>Clostridia</taxon>
        <taxon>Eubacteriales</taxon>
        <taxon>Oscillospiraceae</taxon>
        <taxon>Faecalispora</taxon>
    </lineage>
</organism>
<dbReference type="SUPFAM" id="SSF52540">
    <property type="entry name" value="P-loop containing nucleoside triphosphate hydrolases"/>
    <property type="match status" value="1"/>
</dbReference>
<evidence type="ECO:0000256" key="10">
    <source>
        <dbReference type="ARBA" id="ARBA00048594"/>
    </source>
</evidence>
<evidence type="ECO:0000256" key="7">
    <source>
        <dbReference type="ARBA" id="ARBA00022777"/>
    </source>
</evidence>
<dbReference type="GO" id="GO:0005829">
    <property type="term" value="C:cytosol"/>
    <property type="evidence" value="ECO:0007669"/>
    <property type="project" value="TreeGrafter"/>
</dbReference>
<evidence type="ECO:0000256" key="5">
    <source>
        <dbReference type="ARBA" id="ARBA00022679"/>
    </source>
</evidence>
<dbReference type="InterPro" id="IPR008145">
    <property type="entry name" value="GK/Ca_channel_bsu"/>
</dbReference>
<evidence type="ECO:0000313" key="13">
    <source>
        <dbReference type="EMBL" id="MBE6832963.1"/>
    </source>
</evidence>
<dbReference type="Pfam" id="PF00625">
    <property type="entry name" value="Guanylate_kin"/>
    <property type="match status" value="1"/>
</dbReference>
<keyword evidence="11" id="KW-0963">Cytoplasm</keyword>
<sequence>MLLVFSGPSGVGKDTVLHELLHQNNSVRLSVSATTRSPRPGEVDGKDYFFVTREHFQEMIERGEMLEYAEYCGNYYGTPAVPVREWQEQGLDVILEIEVQGGSQIKRKHPDCVSVFLLPPSLEVLESRLRHRASDTEEVIRKRMESACGEILEAKHYDYLIVNDTVDHAVEQICSILCAEKLRFGRADADIERMLNYAETIT</sequence>
<dbReference type="PROSITE" id="PS50052">
    <property type="entry name" value="GUANYLATE_KINASE_2"/>
    <property type="match status" value="1"/>
</dbReference>
<dbReference type="EC" id="2.7.4.8" evidence="3 11"/>
<comment type="similarity">
    <text evidence="2 11">Belongs to the guanylate kinase family.</text>
</comment>
<dbReference type="GO" id="GO:0005524">
    <property type="term" value="F:ATP binding"/>
    <property type="evidence" value="ECO:0007669"/>
    <property type="project" value="UniProtKB-UniRule"/>
</dbReference>
<dbReference type="PROSITE" id="PS00856">
    <property type="entry name" value="GUANYLATE_KINASE_1"/>
    <property type="match status" value="1"/>
</dbReference>
<proteinExistence type="inferred from homology"/>
<name>A0A928Q2I6_9FIRM</name>
<evidence type="ECO:0000256" key="9">
    <source>
        <dbReference type="ARBA" id="ARBA00030128"/>
    </source>
</evidence>
<feature type="domain" description="Guanylate kinase-like" evidence="12">
    <location>
        <begin position="1"/>
        <end position="178"/>
    </location>
</feature>
<evidence type="ECO:0000256" key="2">
    <source>
        <dbReference type="ARBA" id="ARBA00005790"/>
    </source>
</evidence>
<comment type="catalytic activity">
    <reaction evidence="10 11">
        <text>GMP + ATP = GDP + ADP</text>
        <dbReference type="Rhea" id="RHEA:20780"/>
        <dbReference type="ChEBI" id="CHEBI:30616"/>
        <dbReference type="ChEBI" id="CHEBI:58115"/>
        <dbReference type="ChEBI" id="CHEBI:58189"/>
        <dbReference type="ChEBI" id="CHEBI:456216"/>
        <dbReference type="EC" id="2.7.4.8"/>
    </reaction>
</comment>
<dbReference type="NCBIfam" id="TIGR03263">
    <property type="entry name" value="guanyl_kin"/>
    <property type="match status" value="1"/>
</dbReference>
<evidence type="ECO:0000256" key="3">
    <source>
        <dbReference type="ARBA" id="ARBA00012961"/>
    </source>
</evidence>
<evidence type="ECO:0000256" key="6">
    <source>
        <dbReference type="ARBA" id="ARBA00022741"/>
    </source>
</evidence>
<dbReference type="Proteomes" id="UP000754750">
    <property type="component" value="Unassembled WGS sequence"/>
</dbReference>
<dbReference type="InterPro" id="IPR027417">
    <property type="entry name" value="P-loop_NTPase"/>
</dbReference>
<keyword evidence="6 11" id="KW-0547">Nucleotide-binding</keyword>
<dbReference type="InterPro" id="IPR020590">
    <property type="entry name" value="Guanylate_kinase_CS"/>
</dbReference>
<evidence type="ECO:0000313" key="14">
    <source>
        <dbReference type="Proteomes" id="UP000754750"/>
    </source>
</evidence>
<dbReference type="EMBL" id="SVNY01000002">
    <property type="protein sequence ID" value="MBE6832963.1"/>
    <property type="molecule type" value="Genomic_DNA"/>
</dbReference>
<evidence type="ECO:0000256" key="4">
    <source>
        <dbReference type="ARBA" id="ARBA00016296"/>
    </source>
</evidence>
<protein>
    <recommendedName>
        <fullName evidence="4 11">Guanylate kinase</fullName>
        <ecNumber evidence="3 11">2.7.4.8</ecNumber>
    </recommendedName>
    <alternativeName>
        <fullName evidence="9 11">GMP kinase</fullName>
    </alternativeName>
</protein>
<evidence type="ECO:0000256" key="11">
    <source>
        <dbReference type="HAMAP-Rule" id="MF_00328"/>
    </source>
</evidence>
<gene>
    <name evidence="11" type="primary">gmk</name>
    <name evidence="13" type="ORF">E7512_05180</name>
</gene>
<evidence type="ECO:0000256" key="8">
    <source>
        <dbReference type="ARBA" id="ARBA00022840"/>
    </source>
</evidence>
<keyword evidence="5 11" id="KW-0808">Transferase</keyword>
<comment type="caution">
    <text evidence="13">The sequence shown here is derived from an EMBL/GenBank/DDBJ whole genome shotgun (WGS) entry which is preliminary data.</text>
</comment>
<feature type="binding site" evidence="11">
    <location>
        <begin position="7"/>
        <end position="14"/>
    </location>
    <ligand>
        <name>ATP</name>
        <dbReference type="ChEBI" id="CHEBI:30616"/>
    </ligand>
</feature>
<accession>A0A928Q2I6</accession>
<dbReference type="PANTHER" id="PTHR23117">
    <property type="entry name" value="GUANYLATE KINASE-RELATED"/>
    <property type="match status" value="1"/>
</dbReference>
<keyword evidence="7 11" id="KW-0418">Kinase</keyword>
<evidence type="ECO:0000256" key="1">
    <source>
        <dbReference type="ARBA" id="ARBA00003531"/>
    </source>
</evidence>
<dbReference type="InterPro" id="IPR008144">
    <property type="entry name" value="Guanylate_kin-like_dom"/>
</dbReference>
<comment type="function">
    <text evidence="1 11">Essential for recycling GMP and indirectly, cGMP.</text>
</comment>
<dbReference type="GO" id="GO:0004385">
    <property type="term" value="F:GMP kinase activity"/>
    <property type="evidence" value="ECO:0007669"/>
    <property type="project" value="UniProtKB-UniRule"/>
</dbReference>
<dbReference type="SMART" id="SM00072">
    <property type="entry name" value="GuKc"/>
    <property type="match status" value="1"/>
</dbReference>
<dbReference type="PANTHER" id="PTHR23117:SF13">
    <property type="entry name" value="GUANYLATE KINASE"/>
    <property type="match status" value="1"/>
</dbReference>
<dbReference type="InterPro" id="IPR017665">
    <property type="entry name" value="Guanylate_kinase"/>
</dbReference>
<dbReference type="Gene3D" id="3.30.63.10">
    <property type="entry name" value="Guanylate Kinase phosphate binding domain"/>
    <property type="match status" value="1"/>
</dbReference>
<comment type="subcellular location">
    <subcellularLocation>
        <location evidence="11">Cytoplasm</location>
    </subcellularLocation>
</comment>
<evidence type="ECO:0000259" key="12">
    <source>
        <dbReference type="PROSITE" id="PS50052"/>
    </source>
</evidence>